<sequence length="68" mass="7651">MDRIDFAAVQKYRTNFQRRGYRCNGGGPGATSIDMPPTARGEVGGGRTEYQTDWRHRLEPARTHPSPC</sequence>
<proteinExistence type="predicted"/>
<dbReference type="AlphaFoldDB" id="A0A834MLA9"/>
<accession>A0A834MLA9</accession>
<name>A0A834MLA9_RHYFE</name>
<reference evidence="2" key="1">
    <citation type="submission" date="2020-08" db="EMBL/GenBank/DDBJ databases">
        <title>Genome sequencing and assembly of the red palm weevil Rhynchophorus ferrugineus.</title>
        <authorList>
            <person name="Dias G.B."/>
            <person name="Bergman C.M."/>
            <person name="Manee M."/>
        </authorList>
    </citation>
    <scope>NUCLEOTIDE SEQUENCE</scope>
    <source>
        <strain evidence="2">AA-2017</strain>
        <tissue evidence="2">Whole larva</tissue>
    </source>
</reference>
<evidence type="ECO:0000313" key="3">
    <source>
        <dbReference type="Proteomes" id="UP000625711"/>
    </source>
</evidence>
<evidence type="ECO:0000313" key="2">
    <source>
        <dbReference type="EMBL" id="KAF7287983.1"/>
    </source>
</evidence>
<feature type="region of interest" description="Disordered" evidence="1">
    <location>
        <begin position="20"/>
        <end position="48"/>
    </location>
</feature>
<organism evidence="2 3">
    <name type="scientific">Rhynchophorus ferrugineus</name>
    <name type="common">Red palm weevil</name>
    <name type="synonym">Curculio ferrugineus</name>
    <dbReference type="NCBI Taxonomy" id="354439"/>
    <lineage>
        <taxon>Eukaryota</taxon>
        <taxon>Metazoa</taxon>
        <taxon>Ecdysozoa</taxon>
        <taxon>Arthropoda</taxon>
        <taxon>Hexapoda</taxon>
        <taxon>Insecta</taxon>
        <taxon>Pterygota</taxon>
        <taxon>Neoptera</taxon>
        <taxon>Endopterygota</taxon>
        <taxon>Coleoptera</taxon>
        <taxon>Polyphaga</taxon>
        <taxon>Cucujiformia</taxon>
        <taxon>Curculionidae</taxon>
        <taxon>Dryophthorinae</taxon>
        <taxon>Rhynchophorus</taxon>
    </lineage>
</organism>
<dbReference type="EMBL" id="JAACXV010000001">
    <property type="protein sequence ID" value="KAF7287983.1"/>
    <property type="molecule type" value="Genomic_DNA"/>
</dbReference>
<protein>
    <submittedName>
        <fullName evidence="2">Uncharacterized protein</fullName>
    </submittedName>
</protein>
<dbReference type="Proteomes" id="UP000625711">
    <property type="component" value="Unassembled WGS sequence"/>
</dbReference>
<evidence type="ECO:0000256" key="1">
    <source>
        <dbReference type="SAM" id="MobiDB-lite"/>
    </source>
</evidence>
<comment type="caution">
    <text evidence="2">The sequence shown here is derived from an EMBL/GenBank/DDBJ whole genome shotgun (WGS) entry which is preliminary data.</text>
</comment>
<gene>
    <name evidence="2" type="ORF">GWI33_000043</name>
</gene>
<keyword evidence="3" id="KW-1185">Reference proteome</keyword>